<keyword evidence="7" id="KW-0997">Cell inner membrane</keyword>
<name>A0ABX5CT51_9ALTE</name>
<dbReference type="HAMAP" id="MF_00599">
    <property type="entry name" value="FtsB"/>
    <property type="match status" value="1"/>
</dbReference>
<dbReference type="EMBL" id="PVNO01000024">
    <property type="protein sequence ID" value="PRO69511.1"/>
    <property type="molecule type" value="Genomic_DNA"/>
</dbReference>
<evidence type="ECO:0000256" key="7">
    <source>
        <dbReference type="HAMAP-Rule" id="MF_00599"/>
    </source>
</evidence>
<dbReference type="InterPro" id="IPR007060">
    <property type="entry name" value="FtsL/DivIC"/>
</dbReference>
<evidence type="ECO:0000313" key="10">
    <source>
        <dbReference type="Proteomes" id="UP000239539"/>
    </source>
</evidence>
<dbReference type="Pfam" id="PF04977">
    <property type="entry name" value="DivIC"/>
    <property type="match status" value="1"/>
</dbReference>
<accession>A0ABX5CT51</accession>
<comment type="caution">
    <text evidence="9">The sequence shown here is derived from an EMBL/GenBank/DDBJ whole genome shotgun (WGS) entry which is preliminary data.</text>
</comment>
<comment type="function">
    <text evidence="7">Essential cell division protein. May link together the upstream cell division proteins, which are predominantly cytoplasmic, with the downstream cell division proteins, which are predominantly periplasmic.</text>
</comment>
<evidence type="ECO:0000256" key="6">
    <source>
        <dbReference type="ARBA" id="ARBA00023306"/>
    </source>
</evidence>
<protein>
    <recommendedName>
        <fullName evidence="7">Cell division protein FtsB</fullName>
    </recommendedName>
</protein>
<dbReference type="PANTHER" id="PTHR37485:SF1">
    <property type="entry name" value="CELL DIVISION PROTEIN FTSB"/>
    <property type="match status" value="1"/>
</dbReference>
<comment type="subunit">
    <text evidence="7">Part of a complex composed of FtsB, FtsL and FtsQ.</text>
</comment>
<sequence length="96" mass="11037">MLQGKWLPIVLLVLLGLLQYRLWFGKNSIPDYFNRKQEVQSQALQNANLAQRNALLKADINDLKIGLEAIEERARNELGLIKKGETFYRILPADSK</sequence>
<evidence type="ECO:0000256" key="1">
    <source>
        <dbReference type="ARBA" id="ARBA00022475"/>
    </source>
</evidence>
<keyword evidence="3 7" id="KW-0812">Transmembrane</keyword>
<gene>
    <name evidence="7" type="primary">ftsB</name>
    <name evidence="9" type="ORF">C6Y39_08440</name>
</gene>
<evidence type="ECO:0000256" key="2">
    <source>
        <dbReference type="ARBA" id="ARBA00022618"/>
    </source>
</evidence>
<evidence type="ECO:0000256" key="8">
    <source>
        <dbReference type="SAM" id="Phobius"/>
    </source>
</evidence>
<keyword evidence="2 7" id="KW-0132">Cell division</keyword>
<evidence type="ECO:0000256" key="3">
    <source>
        <dbReference type="ARBA" id="ARBA00022692"/>
    </source>
</evidence>
<feature type="topological domain" description="Periplasmic" evidence="7">
    <location>
        <begin position="25"/>
        <end position="96"/>
    </location>
</feature>
<evidence type="ECO:0000256" key="5">
    <source>
        <dbReference type="ARBA" id="ARBA00023136"/>
    </source>
</evidence>
<dbReference type="Proteomes" id="UP000239539">
    <property type="component" value="Unassembled WGS sequence"/>
</dbReference>
<dbReference type="NCBIfam" id="NF002058">
    <property type="entry name" value="PRK00888.1"/>
    <property type="match status" value="1"/>
</dbReference>
<dbReference type="InterPro" id="IPR023081">
    <property type="entry name" value="Cell_div_FtsB"/>
</dbReference>
<dbReference type="RefSeq" id="WP_105930820.1">
    <property type="nucleotide sequence ID" value="NZ_BTGH01000016.1"/>
</dbReference>
<organism evidence="9 10">
    <name type="scientific">Alteromonas gracilis</name>
    <dbReference type="NCBI Taxonomy" id="1479524"/>
    <lineage>
        <taxon>Bacteria</taxon>
        <taxon>Pseudomonadati</taxon>
        <taxon>Pseudomonadota</taxon>
        <taxon>Gammaproteobacteria</taxon>
        <taxon>Alteromonadales</taxon>
        <taxon>Alteromonadaceae</taxon>
        <taxon>Alteromonas/Salinimonas group</taxon>
        <taxon>Alteromonas</taxon>
    </lineage>
</organism>
<reference evidence="10" key="1">
    <citation type="journal article" date="2020" name="Int. J. Syst. Evol. Microbiol.">
        <title>Alteromonas alba sp. nov., a marine bacterium isolated from the seawater of the West Pacific Ocean.</title>
        <authorList>
            <person name="Sun C."/>
            <person name="Wu Y.-H."/>
            <person name="Xamxidin M."/>
            <person name="Cheng H."/>
            <person name="Xu X.-W."/>
        </authorList>
    </citation>
    <scope>NUCLEOTIDE SEQUENCE [LARGE SCALE GENOMIC DNA]</scope>
    <source>
        <strain evidence="10">9a2</strain>
    </source>
</reference>
<proteinExistence type="inferred from homology"/>
<keyword evidence="4 7" id="KW-1133">Transmembrane helix</keyword>
<feature type="transmembrane region" description="Helical" evidence="8">
    <location>
        <begin position="6"/>
        <end position="24"/>
    </location>
</feature>
<feature type="topological domain" description="Cytoplasmic" evidence="7">
    <location>
        <begin position="1"/>
        <end position="6"/>
    </location>
</feature>
<evidence type="ECO:0000313" key="9">
    <source>
        <dbReference type="EMBL" id="PRO69511.1"/>
    </source>
</evidence>
<dbReference type="PANTHER" id="PTHR37485">
    <property type="entry name" value="CELL DIVISION PROTEIN FTSB"/>
    <property type="match status" value="1"/>
</dbReference>
<keyword evidence="5 7" id="KW-0472">Membrane</keyword>
<keyword evidence="1 7" id="KW-1003">Cell membrane</keyword>
<keyword evidence="6 7" id="KW-0131">Cell cycle</keyword>
<comment type="subcellular location">
    <subcellularLocation>
        <location evidence="7">Cell inner membrane</location>
        <topology evidence="7">Single-pass type II membrane protein</topology>
    </subcellularLocation>
    <text evidence="7">Localizes to the division septum.</text>
</comment>
<evidence type="ECO:0000256" key="4">
    <source>
        <dbReference type="ARBA" id="ARBA00022989"/>
    </source>
</evidence>
<comment type="similarity">
    <text evidence="7">Belongs to the FtsB family.</text>
</comment>
<keyword evidence="10" id="KW-1185">Reference proteome</keyword>
<dbReference type="GO" id="GO:0051301">
    <property type="term" value="P:cell division"/>
    <property type="evidence" value="ECO:0007669"/>
    <property type="project" value="UniProtKB-KW"/>
</dbReference>